<dbReference type="SUPFAM" id="SSF49503">
    <property type="entry name" value="Cupredoxins"/>
    <property type="match status" value="2"/>
</dbReference>
<dbReference type="PANTHER" id="PTHR11709:SF394">
    <property type="entry name" value="FI03373P-RELATED"/>
    <property type="match status" value="1"/>
</dbReference>
<name>A0A537K7C8_9BACT</name>
<keyword evidence="2" id="KW-0560">Oxidoreductase</keyword>
<dbReference type="InterPro" id="IPR011707">
    <property type="entry name" value="Cu-oxidase-like_N"/>
</dbReference>
<dbReference type="Gene3D" id="2.60.40.420">
    <property type="entry name" value="Cupredoxins - blue copper proteins"/>
    <property type="match status" value="1"/>
</dbReference>
<evidence type="ECO:0000313" key="7">
    <source>
        <dbReference type="Proteomes" id="UP000318509"/>
    </source>
</evidence>
<keyword evidence="1" id="KW-0479">Metal-binding</keyword>
<reference evidence="6 7" key="1">
    <citation type="journal article" date="2019" name="Nat. Microbiol.">
        <title>Mediterranean grassland soil C-N compound turnover is dependent on rainfall and depth, and is mediated by genomically divergent microorganisms.</title>
        <authorList>
            <person name="Diamond S."/>
            <person name="Andeer P.F."/>
            <person name="Li Z."/>
            <person name="Crits-Christoph A."/>
            <person name="Burstein D."/>
            <person name="Anantharaman K."/>
            <person name="Lane K.R."/>
            <person name="Thomas B.C."/>
            <person name="Pan C."/>
            <person name="Northen T.R."/>
            <person name="Banfield J.F."/>
        </authorList>
    </citation>
    <scope>NUCLEOTIDE SEQUENCE [LARGE SCALE GENOMIC DNA]</scope>
    <source>
        <strain evidence="6">NP_3</strain>
    </source>
</reference>
<feature type="signal peptide" evidence="4">
    <location>
        <begin position="1"/>
        <end position="28"/>
    </location>
</feature>
<keyword evidence="3" id="KW-0186">Copper</keyword>
<dbReference type="GO" id="GO:0016491">
    <property type="term" value="F:oxidoreductase activity"/>
    <property type="evidence" value="ECO:0007669"/>
    <property type="project" value="UniProtKB-KW"/>
</dbReference>
<dbReference type="GO" id="GO:0005507">
    <property type="term" value="F:copper ion binding"/>
    <property type="evidence" value="ECO:0007669"/>
    <property type="project" value="InterPro"/>
</dbReference>
<keyword evidence="4" id="KW-0732">Signal</keyword>
<dbReference type="Pfam" id="PF07732">
    <property type="entry name" value="Cu-oxidase_3"/>
    <property type="match status" value="1"/>
</dbReference>
<evidence type="ECO:0000259" key="5">
    <source>
        <dbReference type="Pfam" id="PF07732"/>
    </source>
</evidence>
<dbReference type="Proteomes" id="UP000318509">
    <property type="component" value="Unassembled WGS sequence"/>
</dbReference>
<organism evidence="6 7">
    <name type="scientific">Candidatus Segetimicrobium genomatis</name>
    <dbReference type="NCBI Taxonomy" id="2569760"/>
    <lineage>
        <taxon>Bacteria</taxon>
        <taxon>Bacillati</taxon>
        <taxon>Candidatus Sysuimicrobiota</taxon>
        <taxon>Candidatus Sysuimicrobiia</taxon>
        <taxon>Candidatus Sysuimicrobiales</taxon>
        <taxon>Candidatus Segetimicrobiaceae</taxon>
        <taxon>Candidatus Segetimicrobium</taxon>
    </lineage>
</organism>
<dbReference type="InterPro" id="IPR008972">
    <property type="entry name" value="Cupredoxin"/>
</dbReference>
<evidence type="ECO:0000256" key="3">
    <source>
        <dbReference type="ARBA" id="ARBA00023008"/>
    </source>
</evidence>
<gene>
    <name evidence="6" type="ORF">E6H00_03545</name>
</gene>
<accession>A0A537K7C8</accession>
<sequence>MQSRVASVGRLLSVVAAFAAFVPGPGQAAAPGIVGSSFSLVASAGYTTQPDGALIYTWGYGCASPTGHTYAPAVFQSIGSCPTMQLPGPTLIVTEGTTVTVTLTNSLPTGAGNTSIVFTGIPTTASTGAGTAVGLLATEASPGGTVTYTLNTTGKAGTHAYYSGTQSDLQIEMGLYGALVVLPSTVPAGCVALGGLGGGGAEFRLAPSAYDHAATCYDREYLFQFGEIDPAIHQQAEAQIKAIGACPPGTNNTITGMPCPPAVLAVPTEPYHPRYYTINGRSMPDNMDADYAPNYPHQPYNGNPHMHPLDQVLIRVIGTGRWEHPFHEHANHVRILARDGNLMLSPTDPTRLAGLMMFTTDTLPGQSFDGIFYWSGKGLNWDIYGHTPTNTGNPNCMADANGYYTRASGAVIPVFNTAGALSNASTASKNYGEWCADHNHPLEANPVGQVGGGGPATLPDPLVATNGLWYNGTPYLGPDAVNRSRGPTPLPPGGALQNPPEESGIAFMWHSHNEREITTNDVFPGGMLMMMLVDPPVWYIDETL</sequence>
<feature type="domain" description="Plastocyanin-like" evidence="5">
    <location>
        <begin position="85"/>
        <end position="183"/>
    </location>
</feature>
<dbReference type="InterPro" id="IPR045087">
    <property type="entry name" value="Cu-oxidase_fam"/>
</dbReference>
<evidence type="ECO:0000313" key="6">
    <source>
        <dbReference type="EMBL" id="TMI91669.1"/>
    </source>
</evidence>
<evidence type="ECO:0000256" key="1">
    <source>
        <dbReference type="ARBA" id="ARBA00022723"/>
    </source>
</evidence>
<comment type="caution">
    <text evidence="6">The sequence shown here is derived from an EMBL/GenBank/DDBJ whole genome shotgun (WGS) entry which is preliminary data.</text>
</comment>
<protein>
    <submittedName>
        <fullName evidence="6">Multicopper oxidase family protein</fullName>
    </submittedName>
</protein>
<feature type="chain" id="PRO_5021952870" evidence="4">
    <location>
        <begin position="29"/>
        <end position="544"/>
    </location>
</feature>
<dbReference type="AlphaFoldDB" id="A0A537K7C8"/>
<evidence type="ECO:0000256" key="4">
    <source>
        <dbReference type="SAM" id="SignalP"/>
    </source>
</evidence>
<proteinExistence type="predicted"/>
<evidence type="ECO:0000256" key="2">
    <source>
        <dbReference type="ARBA" id="ARBA00023002"/>
    </source>
</evidence>
<dbReference type="PANTHER" id="PTHR11709">
    <property type="entry name" value="MULTI-COPPER OXIDASE"/>
    <property type="match status" value="1"/>
</dbReference>
<dbReference type="EMBL" id="VBAK01000086">
    <property type="protein sequence ID" value="TMI91669.1"/>
    <property type="molecule type" value="Genomic_DNA"/>
</dbReference>